<dbReference type="InterPro" id="IPR001436">
    <property type="entry name" value="Alpha-crystallin/sHSP_animal"/>
</dbReference>
<dbReference type="InterPro" id="IPR008978">
    <property type="entry name" value="HSP20-like_chaperone"/>
</dbReference>
<dbReference type="InterPro" id="IPR002068">
    <property type="entry name" value="A-crystallin/Hsp20_dom"/>
</dbReference>
<dbReference type="Pfam" id="PF00011">
    <property type="entry name" value="HSP20"/>
    <property type="match status" value="1"/>
</dbReference>
<name>A0AAV5VP70_9BILA</name>
<keyword evidence="5" id="KW-1185">Reference proteome</keyword>
<dbReference type="EMBL" id="BTSY01000003">
    <property type="protein sequence ID" value="GMT21236.1"/>
    <property type="molecule type" value="Genomic_DNA"/>
</dbReference>
<protein>
    <recommendedName>
        <fullName evidence="3">SHSP domain-containing protein</fullName>
    </recommendedName>
</protein>
<sequence length="188" mass="21343">LFRQRRACSRTFFSLGYKEGWFLQSATTYFDISSLQTTMALTGYSPFKRSLWRAFDQMLNDDVTSRRCLFPYWTNIPSERSLNLGSALGEIENTPEKFAVSLDVSHFKPDEIKVNLTGNELTIEGKHEEKSDEHGTIQRSFVRKYLLPEDANLESLRSSLSNDGHLSIEAPKKTAALTQSRAIPIGRG</sequence>
<gene>
    <name evidence="4" type="ORF">PFISCL1PPCAC_12533</name>
</gene>
<dbReference type="AlphaFoldDB" id="A0AAV5VP70"/>
<evidence type="ECO:0000313" key="5">
    <source>
        <dbReference type="Proteomes" id="UP001432322"/>
    </source>
</evidence>
<organism evidence="4 5">
    <name type="scientific">Pristionchus fissidentatus</name>
    <dbReference type="NCBI Taxonomy" id="1538716"/>
    <lineage>
        <taxon>Eukaryota</taxon>
        <taxon>Metazoa</taxon>
        <taxon>Ecdysozoa</taxon>
        <taxon>Nematoda</taxon>
        <taxon>Chromadorea</taxon>
        <taxon>Rhabditida</taxon>
        <taxon>Rhabditina</taxon>
        <taxon>Diplogasteromorpha</taxon>
        <taxon>Diplogasteroidea</taxon>
        <taxon>Neodiplogasteridae</taxon>
        <taxon>Pristionchus</taxon>
    </lineage>
</organism>
<dbReference type="GO" id="GO:0005737">
    <property type="term" value="C:cytoplasm"/>
    <property type="evidence" value="ECO:0007669"/>
    <property type="project" value="TreeGrafter"/>
</dbReference>
<accession>A0AAV5VP70</accession>
<feature type="domain" description="SHSP" evidence="3">
    <location>
        <begin position="79"/>
        <end position="188"/>
    </location>
</feature>
<evidence type="ECO:0000256" key="2">
    <source>
        <dbReference type="RuleBase" id="RU003616"/>
    </source>
</evidence>
<dbReference type="PANTHER" id="PTHR45640:SF32">
    <property type="entry name" value="STRESS-INDUCED PROTEIN 1"/>
    <property type="match status" value="1"/>
</dbReference>
<evidence type="ECO:0000259" key="3">
    <source>
        <dbReference type="PROSITE" id="PS01031"/>
    </source>
</evidence>
<dbReference type="GO" id="GO:0009408">
    <property type="term" value="P:response to heat"/>
    <property type="evidence" value="ECO:0007669"/>
    <property type="project" value="TreeGrafter"/>
</dbReference>
<comment type="caution">
    <text evidence="4">The sequence shown here is derived from an EMBL/GenBank/DDBJ whole genome shotgun (WGS) entry which is preliminary data.</text>
</comment>
<dbReference type="CDD" id="cd06526">
    <property type="entry name" value="metazoan_ACD"/>
    <property type="match status" value="1"/>
</dbReference>
<reference evidence="4" key="1">
    <citation type="submission" date="2023-10" db="EMBL/GenBank/DDBJ databases">
        <title>Genome assembly of Pristionchus species.</title>
        <authorList>
            <person name="Yoshida K."/>
            <person name="Sommer R.J."/>
        </authorList>
    </citation>
    <scope>NUCLEOTIDE SEQUENCE</scope>
    <source>
        <strain evidence="4">RS5133</strain>
    </source>
</reference>
<dbReference type="PRINTS" id="PR00299">
    <property type="entry name" value="ACRYSTALLIN"/>
</dbReference>
<dbReference type="SUPFAM" id="SSF49764">
    <property type="entry name" value="HSP20-like chaperones"/>
    <property type="match status" value="1"/>
</dbReference>
<dbReference type="Gene3D" id="2.60.40.790">
    <property type="match status" value="1"/>
</dbReference>
<proteinExistence type="inferred from homology"/>
<dbReference type="PROSITE" id="PS01031">
    <property type="entry name" value="SHSP"/>
    <property type="match status" value="1"/>
</dbReference>
<comment type="similarity">
    <text evidence="1 2">Belongs to the small heat shock protein (HSP20) family.</text>
</comment>
<dbReference type="Proteomes" id="UP001432322">
    <property type="component" value="Unassembled WGS sequence"/>
</dbReference>
<dbReference type="GO" id="GO:0051082">
    <property type="term" value="F:unfolded protein binding"/>
    <property type="evidence" value="ECO:0007669"/>
    <property type="project" value="TreeGrafter"/>
</dbReference>
<evidence type="ECO:0000313" key="4">
    <source>
        <dbReference type="EMBL" id="GMT21236.1"/>
    </source>
</evidence>
<feature type="non-terminal residue" evidence="4">
    <location>
        <position position="1"/>
    </location>
</feature>
<dbReference type="GO" id="GO:0036498">
    <property type="term" value="P:IRE1-mediated unfolded protein response"/>
    <property type="evidence" value="ECO:0007669"/>
    <property type="project" value="TreeGrafter"/>
</dbReference>
<dbReference type="PANTHER" id="PTHR45640">
    <property type="entry name" value="HEAT SHOCK PROTEIN HSP-12.2-RELATED"/>
    <property type="match status" value="1"/>
</dbReference>
<dbReference type="GO" id="GO:0042026">
    <property type="term" value="P:protein refolding"/>
    <property type="evidence" value="ECO:0007669"/>
    <property type="project" value="TreeGrafter"/>
</dbReference>
<evidence type="ECO:0000256" key="1">
    <source>
        <dbReference type="PROSITE-ProRule" id="PRU00285"/>
    </source>
</evidence>
<dbReference type="GO" id="GO:0005634">
    <property type="term" value="C:nucleus"/>
    <property type="evidence" value="ECO:0007669"/>
    <property type="project" value="TreeGrafter"/>
</dbReference>